<dbReference type="InterPro" id="IPR001597">
    <property type="entry name" value="ArAA_b-elim_lyase/Thr_aldolase"/>
</dbReference>
<evidence type="ECO:0000256" key="1">
    <source>
        <dbReference type="ARBA" id="ARBA00001933"/>
    </source>
</evidence>
<comment type="subunit">
    <text evidence="3">Homotetramer.</text>
</comment>
<evidence type="ECO:0000313" key="6">
    <source>
        <dbReference type="EMBL" id="MBE3637539.1"/>
    </source>
</evidence>
<dbReference type="InterPro" id="IPR015424">
    <property type="entry name" value="PyrdxlP-dep_Trfase"/>
</dbReference>
<dbReference type="Pfam" id="PF01212">
    <property type="entry name" value="Beta_elim_lyase"/>
    <property type="match status" value="1"/>
</dbReference>
<reference evidence="6" key="1">
    <citation type="submission" date="2020-09" db="EMBL/GenBank/DDBJ databases">
        <title>A novel bacterium of genus Mangrovicoccus, isolated from South China Sea.</title>
        <authorList>
            <person name="Huang H."/>
            <person name="Mo K."/>
            <person name="Hu Y."/>
        </authorList>
    </citation>
    <scope>NUCLEOTIDE SEQUENCE</scope>
    <source>
        <strain evidence="6">HB182678</strain>
    </source>
</reference>
<dbReference type="GO" id="GO:0016829">
    <property type="term" value="F:lyase activity"/>
    <property type="evidence" value="ECO:0007669"/>
    <property type="project" value="InterPro"/>
</dbReference>
<feature type="domain" description="Aromatic amino acid beta-eliminating lyase/threonine aldolase" evidence="5">
    <location>
        <begin position="2"/>
        <end position="283"/>
    </location>
</feature>
<keyword evidence="7" id="KW-1185">Reference proteome</keyword>
<dbReference type="AlphaFoldDB" id="A0A8J6Z4M0"/>
<sequence>MQFASDNAGPVHPRVMDALMRANEGHAPSYGADAFTGRAVEALRATLEAQAAEVFLVATGTAANALLLAAMTAPWETVFCARTAHIEEDECGAPEFYSGGAKLTLLEAPDGKIAPQTLEAALREAAGRGVHQVQPGPVSLTQVTEKGTLYSLDELRALCDIAHAHGRRVHMDGARFANAVAALGCSPAEASWRAGVDALSFGGTKNGLMGAEAAVIFDPALARDLAFRRKRGAHLFSKHRYLAAQIGAALEDGLWLQMAGAANAAAARLEAGLAATGKVEMLHPREANILFAAWPRAIHQRLKAAGAAYHLSGDLREGDPAEMLPARLVCDWSARPADTDAFLALF</sequence>
<accession>A0A8J6Z4M0</accession>
<comment type="cofactor">
    <cofactor evidence="1">
        <name>pyridoxal 5'-phosphate</name>
        <dbReference type="ChEBI" id="CHEBI:597326"/>
    </cofactor>
</comment>
<dbReference type="InterPro" id="IPR015421">
    <property type="entry name" value="PyrdxlP-dep_Trfase_major"/>
</dbReference>
<evidence type="ECO:0000256" key="4">
    <source>
        <dbReference type="ARBA" id="ARBA00022898"/>
    </source>
</evidence>
<dbReference type="GO" id="GO:0006520">
    <property type="term" value="P:amino acid metabolic process"/>
    <property type="evidence" value="ECO:0007669"/>
    <property type="project" value="InterPro"/>
</dbReference>
<keyword evidence="4" id="KW-0663">Pyridoxal phosphate</keyword>
<dbReference type="EMBL" id="JACVXA010000009">
    <property type="protein sequence ID" value="MBE3637539.1"/>
    <property type="molecule type" value="Genomic_DNA"/>
</dbReference>
<evidence type="ECO:0000313" key="7">
    <source>
        <dbReference type="Proteomes" id="UP000609121"/>
    </source>
</evidence>
<comment type="similarity">
    <text evidence="2">Belongs to the threonine aldolase family.</text>
</comment>
<proteinExistence type="inferred from homology"/>
<evidence type="ECO:0000256" key="2">
    <source>
        <dbReference type="ARBA" id="ARBA00006966"/>
    </source>
</evidence>
<name>A0A8J6Z4M0_9RHOB</name>
<evidence type="ECO:0000259" key="5">
    <source>
        <dbReference type="Pfam" id="PF01212"/>
    </source>
</evidence>
<dbReference type="PANTHER" id="PTHR48097">
    <property type="entry name" value="L-THREONINE ALDOLASE-RELATED"/>
    <property type="match status" value="1"/>
</dbReference>
<dbReference type="SUPFAM" id="SSF53383">
    <property type="entry name" value="PLP-dependent transferases"/>
    <property type="match status" value="1"/>
</dbReference>
<dbReference type="Gene3D" id="3.90.1150.10">
    <property type="entry name" value="Aspartate Aminotransferase, domain 1"/>
    <property type="match status" value="1"/>
</dbReference>
<organism evidence="6 7">
    <name type="scientific">Mangrovicoccus algicola</name>
    <dbReference type="NCBI Taxonomy" id="2771008"/>
    <lineage>
        <taxon>Bacteria</taxon>
        <taxon>Pseudomonadati</taxon>
        <taxon>Pseudomonadota</taxon>
        <taxon>Alphaproteobacteria</taxon>
        <taxon>Rhodobacterales</taxon>
        <taxon>Paracoccaceae</taxon>
        <taxon>Mangrovicoccus</taxon>
    </lineage>
</organism>
<evidence type="ECO:0000256" key="3">
    <source>
        <dbReference type="ARBA" id="ARBA00011881"/>
    </source>
</evidence>
<dbReference type="InterPro" id="IPR015422">
    <property type="entry name" value="PyrdxlP-dep_Trfase_small"/>
</dbReference>
<dbReference type="Gene3D" id="3.40.640.10">
    <property type="entry name" value="Type I PLP-dependent aspartate aminotransferase-like (Major domain)"/>
    <property type="match status" value="1"/>
</dbReference>
<protein>
    <submittedName>
        <fullName evidence="6">Low specificity L-threonine aldolase</fullName>
    </submittedName>
</protein>
<comment type="caution">
    <text evidence="6">The sequence shown here is derived from an EMBL/GenBank/DDBJ whole genome shotgun (WGS) entry which is preliminary data.</text>
</comment>
<dbReference type="PANTHER" id="PTHR48097:SF5">
    <property type="entry name" value="LOW SPECIFICITY L-THREONINE ALDOLASE"/>
    <property type="match status" value="1"/>
</dbReference>
<dbReference type="Proteomes" id="UP000609121">
    <property type="component" value="Unassembled WGS sequence"/>
</dbReference>
<dbReference type="RefSeq" id="WP_193180271.1">
    <property type="nucleotide sequence ID" value="NZ_JACVXA010000009.1"/>
</dbReference>
<gene>
    <name evidence="6" type="ORF">ICN82_04890</name>
</gene>